<feature type="transmembrane region" description="Helical" evidence="5">
    <location>
        <begin position="188"/>
        <end position="210"/>
    </location>
</feature>
<dbReference type="SMART" id="SM00283">
    <property type="entry name" value="MA"/>
    <property type="match status" value="1"/>
</dbReference>
<evidence type="ECO:0000256" key="2">
    <source>
        <dbReference type="ARBA" id="ARBA00023224"/>
    </source>
</evidence>
<dbReference type="PRINTS" id="PR00260">
    <property type="entry name" value="CHEMTRNSDUCR"/>
</dbReference>
<dbReference type="InterPro" id="IPR004090">
    <property type="entry name" value="Chemotax_Me-accpt_rcpt"/>
</dbReference>
<evidence type="ECO:0000256" key="5">
    <source>
        <dbReference type="SAM" id="Phobius"/>
    </source>
</evidence>
<dbReference type="CDD" id="cd11386">
    <property type="entry name" value="MCP_signal"/>
    <property type="match status" value="1"/>
</dbReference>
<keyword evidence="5" id="KW-0472">Membrane</keyword>
<dbReference type="GO" id="GO:0016020">
    <property type="term" value="C:membrane"/>
    <property type="evidence" value="ECO:0007669"/>
    <property type="project" value="UniProtKB-SubCell"/>
</dbReference>
<dbReference type="GO" id="GO:0004888">
    <property type="term" value="F:transmembrane signaling receptor activity"/>
    <property type="evidence" value="ECO:0007669"/>
    <property type="project" value="InterPro"/>
</dbReference>
<reference evidence="8 9" key="1">
    <citation type="submission" date="2006-10" db="EMBL/GenBank/DDBJ databases">
        <title>Complete sequence of chromosome of Pelobacter propionicus DSM 2379.</title>
        <authorList>
            <consortium name="US DOE Joint Genome Institute"/>
            <person name="Copeland A."/>
            <person name="Lucas S."/>
            <person name="Lapidus A."/>
            <person name="Barry K."/>
            <person name="Detter J.C."/>
            <person name="Glavina del Rio T."/>
            <person name="Hammon N."/>
            <person name="Israni S."/>
            <person name="Dalin E."/>
            <person name="Tice H."/>
            <person name="Pitluck S."/>
            <person name="Saunders E."/>
            <person name="Brettin T."/>
            <person name="Bruce D."/>
            <person name="Han C."/>
            <person name="Tapia R."/>
            <person name="Schmutz J."/>
            <person name="Larimer F."/>
            <person name="Land M."/>
            <person name="Hauser L."/>
            <person name="Kyrpides N."/>
            <person name="Kim E."/>
            <person name="Lovley D."/>
            <person name="Richardson P."/>
        </authorList>
    </citation>
    <scope>NUCLEOTIDE SEQUENCE [LARGE SCALE GENOMIC DNA]</scope>
    <source>
        <strain evidence="9">DSM 2379 / NBRC 103807 / OttBd1</strain>
    </source>
</reference>
<dbReference type="Proteomes" id="UP000006732">
    <property type="component" value="Chromosome"/>
</dbReference>
<dbReference type="PROSITE" id="PS50111">
    <property type="entry name" value="CHEMOTAXIS_TRANSDUC_2"/>
    <property type="match status" value="1"/>
</dbReference>
<gene>
    <name evidence="8" type="ordered locus">Ppro_0142</name>
</gene>
<dbReference type="STRING" id="338966.Ppro_0142"/>
<evidence type="ECO:0000313" key="8">
    <source>
        <dbReference type="EMBL" id="ABK97778.1"/>
    </source>
</evidence>
<dbReference type="AlphaFoldDB" id="A1AKA8"/>
<keyword evidence="5" id="KW-1133">Transmembrane helix</keyword>
<dbReference type="GO" id="GO:0007165">
    <property type="term" value="P:signal transduction"/>
    <property type="evidence" value="ECO:0007669"/>
    <property type="project" value="UniProtKB-KW"/>
</dbReference>
<comment type="subcellular location">
    <subcellularLocation>
        <location evidence="1">Membrane</location>
    </subcellularLocation>
</comment>
<keyword evidence="5" id="KW-0812">Transmembrane</keyword>
<evidence type="ECO:0000256" key="1">
    <source>
        <dbReference type="ARBA" id="ARBA00004370"/>
    </source>
</evidence>
<protein>
    <submittedName>
        <fullName evidence="8">Methyl-accepting chemotaxis sensory transducer</fullName>
    </submittedName>
</protein>
<dbReference type="HOGENOM" id="CLU_000445_107_27_7"/>
<dbReference type="PANTHER" id="PTHR32089:SF112">
    <property type="entry name" value="LYSOZYME-LIKE PROTEIN-RELATED"/>
    <property type="match status" value="1"/>
</dbReference>
<dbReference type="InterPro" id="IPR003660">
    <property type="entry name" value="HAMP_dom"/>
</dbReference>
<evidence type="ECO:0000256" key="4">
    <source>
        <dbReference type="PROSITE-ProRule" id="PRU00284"/>
    </source>
</evidence>
<dbReference type="PANTHER" id="PTHR32089">
    <property type="entry name" value="METHYL-ACCEPTING CHEMOTAXIS PROTEIN MCPB"/>
    <property type="match status" value="1"/>
</dbReference>
<evidence type="ECO:0000256" key="3">
    <source>
        <dbReference type="ARBA" id="ARBA00029447"/>
    </source>
</evidence>
<feature type="transmembrane region" description="Helical" evidence="5">
    <location>
        <begin position="12"/>
        <end position="32"/>
    </location>
</feature>
<dbReference type="FunFam" id="1.10.287.950:FF:000001">
    <property type="entry name" value="Methyl-accepting chemotaxis sensory transducer"/>
    <property type="match status" value="1"/>
</dbReference>
<dbReference type="Gene3D" id="1.10.287.950">
    <property type="entry name" value="Methyl-accepting chemotaxis protein"/>
    <property type="match status" value="1"/>
</dbReference>
<dbReference type="EMBL" id="CP000482">
    <property type="protein sequence ID" value="ABK97778.1"/>
    <property type="molecule type" value="Genomic_DNA"/>
</dbReference>
<organism evidence="8 9">
    <name type="scientific">Pelobacter propionicus (strain DSM 2379 / NBRC 103807 / OttBd1)</name>
    <dbReference type="NCBI Taxonomy" id="338966"/>
    <lineage>
        <taxon>Bacteria</taxon>
        <taxon>Pseudomonadati</taxon>
        <taxon>Thermodesulfobacteriota</taxon>
        <taxon>Desulfuromonadia</taxon>
        <taxon>Desulfuromonadales</taxon>
        <taxon>Desulfuromonadaceae</taxon>
        <taxon>Pelobacter</taxon>
    </lineage>
</organism>
<evidence type="ECO:0000313" key="9">
    <source>
        <dbReference type="Proteomes" id="UP000006732"/>
    </source>
</evidence>
<comment type="similarity">
    <text evidence="3">Belongs to the methyl-accepting chemotaxis (MCP) protein family.</text>
</comment>
<dbReference type="SUPFAM" id="SSF58104">
    <property type="entry name" value="Methyl-accepting chemotaxis protein (MCP) signaling domain"/>
    <property type="match status" value="1"/>
</dbReference>
<keyword evidence="2 4" id="KW-0807">Transducer</keyword>
<feature type="domain" description="Methyl-accepting transducer" evidence="6">
    <location>
        <begin position="268"/>
        <end position="504"/>
    </location>
</feature>
<dbReference type="RefSeq" id="WP_011734092.1">
    <property type="nucleotide sequence ID" value="NC_008609.1"/>
</dbReference>
<evidence type="ECO:0000259" key="6">
    <source>
        <dbReference type="PROSITE" id="PS50111"/>
    </source>
</evidence>
<keyword evidence="9" id="KW-1185">Reference proteome</keyword>
<proteinExistence type="inferred from homology"/>
<evidence type="ECO:0000259" key="7">
    <source>
        <dbReference type="PROSITE" id="PS50885"/>
    </source>
</evidence>
<feature type="domain" description="HAMP" evidence="7">
    <location>
        <begin position="211"/>
        <end position="263"/>
    </location>
</feature>
<dbReference type="GO" id="GO:0006935">
    <property type="term" value="P:chemotaxis"/>
    <property type="evidence" value="ECO:0007669"/>
    <property type="project" value="InterPro"/>
</dbReference>
<dbReference type="KEGG" id="ppd:Ppro_0142"/>
<name>A1AKA8_PELPD</name>
<accession>A1AKA8</accession>
<dbReference type="InterPro" id="IPR004089">
    <property type="entry name" value="MCPsignal_dom"/>
</dbReference>
<sequence>MPFIRNIKLSAKFALFGSIITVLLFLATLVSYHGMSGTTERFDRFTSKYQALALVCSEMHTQGLQAEQACRNVILSPSDEKALSNYKTASEKFLEMQKEAIVIAKGIDDYEKQLQNIPALWQENGAVKDEIIKLAKDGMQAEAVEILIKKETPKWREIKNQIIAVQGALKKKTAAEHIELKTFVSRTFYQTIATLGIVIIIMILLLIVFWKIMQASFNKTINHLNTLASGDFTANYETATRDEFGQLMSASRVVSENMHSIISQISNTSTQIASASSQLHATAERIATGSEEVASQASTVATAGEEMSATSSDIAHNCQMAAEGAQCASQTACEGAAVVQRTVSVMEQIAAKVQESAKTVESLGARSDQIGNIIGTIEDIADQTNLLALNAAIEAARAGEQGRGFAVVADEVRALAERTTRATKEIGEMIKAIQKETKGAVAAMEQGVQQVESGTEEAARSGEALQDILQQVNDVAMQINQVATAAEEQTATTSEISSNMQQITEVVHQTSQGAVESATAAAQLNKTAEELQHLVRQFKL</sequence>
<dbReference type="PROSITE" id="PS50885">
    <property type="entry name" value="HAMP"/>
    <property type="match status" value="1"/>
</dbReference>
<dbReference type="eggNOG" id="COG0840">
    <property type="taxonomic scope" value="Bacteria"/>
</dbReference>
<dbReference type="Pfam" id="PF00015">
    <property type="entry name" value="MCPsignal"/>
    <property type="match status" value="1"/>
</dbReference>